<evidence type="ECO:0000313" key="9">
    <source>
        <dbReference type="Proteomes" id="UP000316406"/>
    </source>
</evidence>
<dbReference type="OrthoDB" id="8549922at2"/>
<evidence type="ECO:0000256" key="1">
    <source>
        <dbReference type="ARBA" id="ARBA00004202"/>
    </source>
</evidence>
<dbReference type="PANTHER" id="PTHR37316">
    <property type="entry name" value="TEICHOIC ACID GLYCEROL-PHOSPHATE PRIMASE"/>
    <property type="match status" value="1"/>
</dbReference>
<keyword evidence="6" id="KW-0472">Membrane</keyword>
<dbReference type="Gene3D" id="3.40.50.12580">
    <property type="match status" value="1"/>
</dbReference>
<dbReference type="SUPFAM" id="SSF53448">
    <property type="entry name" value="Nucleotide-diphospho-sugar transferases"/>
    <property type="match status" value="1"/>
</dbReference>
<dbReference type="GO" id="GO:0005886">
    <property type="term" value="C:plasma membrane"/>
    <property type="evidence" value="ECO:0007669"/>
    <property type="project" value="UniProtKB-SubCell"/>
</dbReference>
<organism evidence="8 9">
    <name type="scientific">Brevibacterium aurantiacum</name>
    <dbReference type="NCBI Taxonomy" id="273384"/>
    <lineage>
        <taxon>Bacteria</taxon>
        <taxon>Bacillati</taxon>
        <taxon>Actinomycetota</taxon>
        <taxon>Actinomycetes</taxon>
        <taxon>Micrococcales</taxon>
        <taxon>Brevibacteriaceae</taxon>
        <taxon>Brevibacterium</taxon>
    </lineage>
</organism>
<evidence type="ECO:0000256" key="3">
    <source>
        <dbReference type="ARBA" id="ARBA00022475"/>
    </source>
</evidence>
<dbReference type="Pfam" id="PF00535">
    <property type="entry name" value="Glycos_transf_2"/>
    <property type="match status" value="1"/>
</dbReference>
<dbReference type="Pfam" id="PF04464">
    <property type="entry name" value="Glyphos_transf"/>
    <property type="match status" value="1"/>
</dbReference>
<evidence type="ECO:0000256" key="5">
    <source>
        <dbReference type="ARBA" id="ARBA00022944"/>
    </source>
</evidence>
<dbReference type="GO" id="GO:0047355">
    <property type="term" value="F:CDP-glycerol glycerophosphotransferase activity"/>
    <property type="evidence" value="ECO:0007669"/>
    <property type="project" value="InterPro"/>
</dbReference>
<evidence type="ECO:0000259" key="7">
    <source>
        <dbReference type="Pfam" id="PF00535"/>
    </source>
</evidence>
<comment type="similarity">
    <text evidence="2">Belongs to the CDP-glycerol glycerophosphotransferase family.</text>
</comment>
<proteinExistence type="inferred from homology"/>
<dbReference type="CDD" id="cd00761">
    <property type="entry name" value="Glyco_tranf_GTA_type"/>
    <property type="match status" value="1"/>
</dbReference>
<dbReference type="Gene3D" id="3.40.50.11820">
    <property type="match status" value="1"/>
</dbReference>
<evidence type="ECO:0000256" key="2">
    <source>
        <dbReference type="ARBA" id="ARBA00010488"/>
    </source>
</evidence>
<dbReference type="AlphaFoldDB" id="A0A556CA84"/>
<sequence length="1239" mass="138526">MNRIESLARLAYNKSRSAVDRAKRSTATMIQKSQFSTKAAEASTEPLAPQQIIRRPNDPQLTVIVPAYNVDNFLEECVKSIVVQTYTNWEMYIIDDGSPGRTGEIADSLAESDPRITVVHQENQGLGAARNTGIRESSAPYLTFIDSDDVVPPEAFSYMMQSLEISGSDVAIGSMERFNSTRRWTPFWVQLVHDEERIGITAPEHAPVMWDVFACNKVFKRSVWNEIVGEFPVGTLYEDQECTAKLFVGGAKLDILTDVVYHWRLREDGQSITQNKAEIRDLEQRLAVAEKVRLVVEGAPRSFIDYWYTKCLGEDFFYYYREVPRADPEFFEVLQSGLRHFYDLASEQAIDDIAPERRWLAYLASHGTRQQITELLVAFDSYRTYYRAISDGNHYRAEVPGLRALFAEIPDRLKTVYPQQLTAQAIVSAVQSGLDGALKLDVFAYIPNLAEDLTCTARIEYLETGSTSATSSRTIPGAVGHLTADPYNEHSKSHFEITFAEEALDNALSELTATESEQLDIIVILEHGSYTWEVRNPKRLSDGVAAWPKPGAITPGGNRFTVVGDPGISSSLKFLKPRFRVRDLSMNSDSLYIEVELQEENGLPRRELFDLNEAQLRIKSQHSVIIAAEMKKDGKIASARISIAHLDGPAKQKLAESFTVDVLCNDKFSAPLAVDASLLTQRQSMDRVVPTSSSYGYLQLEVRRIAAEVMSICVAPETEELVIAGQFYSDATRVRTHAPSLALVSSKTSIPASKLTWNSDRRSFEASFNLGALSSDFRERPVASDDFILQALLPGGQPTPATLWVPVSSELQSNLPLDMSTSVHNFRFVCIGKSRSLKLVVTGVGNTKSFNSAFSVRKSAFAMFSASDREIEIGTMFFESFGGNTVSGSPKEIDRAVANLYPEVQRIWSVRDHSVPVPEGAYGVVGGSEEWMRSLSTSEVLVNNNNFPHYFKKADGQKYIQTWHGTPLKRIGNHVPGANLSLRYRALMQKESEREWDLLLAQSSWAAEQLADAFDYRGPVFAKGYPRNDPLNDATRIETAREHARGTYGIRQDQTVVLYAPTWRDNLRDASGRYSRVDFLGLQEAAAALGSDFVIFYRGHANSVFANQSRLPAGVIDVSLHPDVNDLISASDMLLTDYSSIMFDYVVTGKPLAFVAPDFNQYRDETRGFYFDFETLAPGPIFRDGVSAVRWIKGESRSDYEHSERYARFVDRFAPLDDGRAVERLFADYSEIVVPSPGS</sequence>
<dbReference type="EMBL" id="VLTK01000010">
    <property type="protein sequence ID" value="TSI13938.1"/>
    <property type="molecule type" value="Genomic_DNA"/>
</dbReference>
<evidence type="ECO:0000256" key="4">
    <source>
        <dbReference type="ARBA" id="ARBA00022679"/>
    </source>
</evidence>
<evidence type="ECO:0000256" key="6">
    <source>
        <dbReference type="ARBA" id="ARBA00023136"/>
    </source>
</evidence>
<dbReference type="InterPro" id="IPR051612">
    <property type="entry name" value="Teichoic_Acid_Biosynth"/>
</dbReference>
<comment type="subcellular location">
    <subcellularLocation>
        <location evidence="1">Cell membrane</location>
        <topology evidence="1">Peripheral membrane protein</topology>
    </subcellularLocation>
</comment>
<keyword evidence="4 8" id="KW-0808">Transferase</keyword>
<dbReference type="InterPro" id="IPR043148">
    <property type="entry name" value="TagF_C"/>
</dbReference>
<keyword evidence="5" id="KW-0777">Teichoic acid biosynthesis</keyword>
<dbReference type="InterPro" id="IPR001173">
    <property type="entry name" value="Glyco_trans_2-like"/>
</dbReference>
<keyword evidence="3" id="KW-1003">Cell membrane</keyword>
<name>A0A556CA84_BREAU</name>
<reference evidence="8 9" key="1">
    <citation type="submission" date="2019-07" db="EMBL/GenBank/DDBJ databases">
        <title>Draft genome sequence of Brevibacterium aurantiacum XU54 isolated from Xinjiang China.</title>
        <authorList>
            <person name="Xu X."/>
        </authorList>
    </citation>
    <scope>NUCLEOTIDE SEQUENCE [LARGE SCALE GENOMIC DNA]</scope>
    <source>
        <strain evidence="8 9">XU54</strain>
    </source>
</reference>
<dbReference type="InterPro" id="IPR007554">
    <property type="entry name" value="Glycerophosphate_synth"/>
</dbReference>
<dbReference type="Gene3D" id="3.90.550.10">
    <property type="entry name" value="Spore Coat Polysaccharide Biosynthesis Protein SpsA, Chain A"/>
    <property type="match status" value="1"/>
</dbReference>
<keyword evidence="9" id="KW-1185">Reference proteome</keyword>
<dbReference type="PANTHER" id="PTHR37316:SF3">
    <property type="entry name" value="TEICHOIC ACID GLYCEROL-PHOSPHATE TRANSFERASE"/>
    <property type="match status" value="1"/>
</dbReference>
<feature type="domain" description="Glycosyltransferase 2-like" evidence="7">
    <location>
        <begin position="62"/>
        <end position="185"/>
    </location>
</feature>
<comment type="caution">
    <text evidence="8">The sequence shown here is derived from an EMBL/GenBank/DDBJ whole genome shotgun (WGS) entry which is preliminary data.</text>
</comment>
<dbReference type="RefSeq" id="WP_143923671.1">
    <property type="nucleotide sequence ID" value="NZ_VLTK01000010.1"/>
</dbReference>
<dbReference type="InterPro" id="IPR043149">
    <property type="entry name" value="TagF_N"/>
</dbReference>
<dbReference type="InterPro" id="IPR029044">
    <property type="entry name" value="Nucleotide-diphossugar_trans"/>
</dbReference>
<dbReference type="GO" id="GO:0019350">
    <property type="term" value="P:teichoic acid biosynthetic process"/>
    <property type="evidence" value="ECO:0007669"/>
    <property type="project" value="UniProtKB-KW"/>
</dbReference>
<protein>
    <submittedName>
        <fullName evidence="8">Glycosyltransferase</fullName>
    </submittedName>
</protein>
<dbReference type="SUPFAM" id="SSF53756">
    <property type="entry name" value="UDP-Glycosyltransferase/glycogen phosphorylase"/>
    <property type="match status" value="1"/>
</dbReference>
<gene>
    <name evidence="8" type="ORF">FO013_16650</name>
</gene>
<evidence type="ECO:0000313" key="8">
    <source>
        <dbReference type="EMBL" id="TSI13938.1"/>
    </source>
</evidence>
<dbReference type="Proteomes" id="UP000316406">
    <property type="component" value="Unassembled WGS sequence"/>
</dbReference>
<accession>A0A556CA84</accession>